<dbReference type="InterPro" id="IPR036397">
    <property type="entry name" value="RNaseH_sf"/>
</dbReference>
<dbReference type="CDD" id="cd09276">
    <property type="entry name" value="Rnase_HI_RT_non_LTR"/>
    <property type="match status" value="1"/>
</dbReference>
<organism evidence="2 3">
    <name type="scientific">Rhipicephalus sanguineus</name>
    <name type="common">Brown dog tick</name>
    <name type="synonym">Ixodes sanguineus</name>
    <dbReference type="NCBI Taxonomy" id="34632"/>
    <lineage>
        <taxon>Eukaryota</taxon>
        <taxon>Metazoa</taxon>
        <taxon>Ecdysozoa</taxon>
        <taxon>Arthropoda</taxon>
        <taxon>Chelicerata</taxon>
        <taxon>Arachnida</taxon>
        <taxon>Acari</taxon>
        <taxon>Parasitiformes</taxon>
        <taxon>Ixodida</taxon>
        <taxon>Ixodoidea</taxon>
        <taxon>Ixodidae</taxon>
        <taxon>Rhipicephalinae</taxon>
        <taxon>Rhipicephalus</taxon>
        <taxon>Rhipicephalus</taxon>
    </lineage>
</organism>
<dbReference type="PROSITE" id="PS50879">
    <property type="entry name" value="RNASE_H_1"/>
    <property type="match status" value="1"/>
</dbReference>
<dbReference type="AlphaFoldDB" id="A0A9D4PN30"/>
<keyword evidence="3" id="KW-1185">Reference proteome</keyword>
<evidence type="ECO:0000313" key="2">
    <source>
        <dbReference type="EMBL" id="KAH7947524.1"/>
    </source>
</evidence>
<dbReference type="InterPro" id="IPR012337">
    <property type="entry name" value="RNaseH-like_sf"/>
</dbReference>
<dbReference type="EMBL" id="JABSTV010001252">
    <property type="protein sequence ID" value="KAH7947524.1"/>
    <property type="molecule type" value="Genomic_DNA"/>
</dbReference>
<sequence>MTLRSSPVLRDTGVPTFSTQFSLIARGRGCTPKLALRVYNGVATARVLYGLPLASLRKGQWAELDADHRTAVRTFYGLPSSTQIGPTLAEAGETPISLRAVKQAFHHLLRMKGTTHGQHLVERLYSLQRSGIGKRAIELLSVVPDAPFRNWTAIPPHRHIPLEVRKTLPGVKAKARTPVSAMQQECAALLHDKLKGRTLVYVDGSVLSDGSAAAACVAPSLGEVRKCRLPCPASSTVAELAAINIAAELLGEHISVTSAAILSDSRSALAAISREDLGGHLAQRVARQLHALRNDGCDITLHWVPSHVGIPGNEAADRAAKAAHDPGTVITDFVSSADVGRLLVARHVREQHPDARDSPVPICASCSGSESAAIAPPSVYIASQGMAVPTVLTAETRRLFSTSYYTVRLLTQVGLIC</sequence>
<feature type="domain" description="RNase H type-1" evidence="1">
    <location>
        <begin position="194"/>
        <end position="325"/>
    </location>
</feature>
<dbReference type="InterPro" id="IPR002156">
    <property type="entry name" value="RNaseH_domain"/>
</dbReference>
<dbReference type="GO" id="GO:0004523">
    <property type="term" value="F:RNA-DNA hybrid ribonuclease activity"/>
    <property type="evidence" value="ECO:0007669"/>
    <property type="project" value="InterPro"/>
</dbReference>
<accession>A0A9D4PN30</accession>
<dbReference type="Proteomes" id="UP000821837">
    <property type="component" value="Chromosome 6"/>
</dbReference>
<evidence type="ECO:0000259" key="1">
    <source>
        <dbReference type="PROSITE" id="PS50879"/>
    </source>
</evidence>
<dbReference type="VEuPathDB" id="VectorBase:RSAN_044234"/>
<protein>
    <recommendedName>
        <fullName evidence="1">RNase H type-1 domain-containing protein</fullName>
    </recommendedName>
</protein>
<proteinExistence type="predicted"/>
<dbReference type="GO" id="GO:0003676">
    <property type="term" value="F:nucleic acid binding"/>
    <property type="evidence" value="ECO:0007669"/>
    <property type="project" value="InterPro"/>
</dbReference>
<evidence type="ECO:0000313" key="3">
    <source>
        <dbReference type="Proteomes" id="UP000821837"/>
    </source>
</evidence>
<dbReference type="SUPFAM" id="SSF53098">
    <property type="entry name" value="Ribonuclease H-like"/>
    <property type="match status" value="1"/>
</dbReference>
<comment type="caution">
    <text evidence="2">The sequence shown here is derived from an EMBL/GenBank/DDBJ whole genome shotgun (WGS) entry which is preliminary data.</text>
</comment>
<gene>
    <name evidence="2" type="ORF">HPB52_012646</name>
</gene>
<reference evidence="2" key="1">
    <citation type="journal article" date="2020" name="Cell">
        <title>Large-Scale Comparative Analyses of Tick Genomes Elucidate Their Genetic Diversity and Vector Capacities.</title>
        <authorList>
            <consortium name="Tick Genome and Microbiome Consortium (TIGMIC)"/>
            <person name="Jia N."/>
            <person name="Wang J."/>
            <person name="Shi W."/>
            <person name="Du L."/>
            <person name="Sun Y."/>
            <person name="Zhan W."/>
            <person name="Jiang J.F."/>
            <person name="Wang Q."/>
            <person name="Zhang B."/>
            <person name="Ji P."/>
            <person name="Bell-Sakyi L."/>
            <person name="Cui X.M."/>
            <person name="Yuan T.T."/>
            <person name="Jiang B.G."/>
            <person name="Yang W.F."/>
            <person name="Lam T.T."/>
            <person name="Chang Q.C."/>
            <person name="Ding S.J."/>
            <person name="Wang X.J."/>
            <person name="Zhu J.G."/>
            <person name="Ruan X.D."/>
            <person name="Zhao L."/>
            <person name="Wei J.T."/>
            <person name="Ye R.Z."/>
            <person name="Que T.C."/>
            <person name="Du C.H."/>
            <person name="Zhou Y.H."/>
            <person name="Cheng J.X."/>
            <person name="Dai P.F."/>
            <person name="Guo W.B."/>
            <person name="Han X.H."/>
            <person name="Huang E.J."/>
            <person name="Li L.F."/>
            <person name="Wei W."/>
            <person name="Gao Y.C."/>
            <person name="Liu J.Z."/>
            <person name="Shao H.Z."/>
            <person name="Wang X."/>
            <person name="Wang C.C."/>
            <person name="Yang T.C."/>
            <person name="Huo Q.B."/>
            <person name="Li W."/>
            <person name="Chen H.Y."/>
            <person name="Chen S.E."/>
            <person name="Zhou L.G."/>
            <person name="Ni X.B."/>
            <person name="Tian J.H."/>
            <person name="Sheng Y."/>
            <person name="Liu T."/>
            <person name="Pan Y.S."/>
            <person name="Xia L.Y."/>
            <person name="Li J."/>
            <person name="Zhao F."/>
            <person name="Cao W.C."/>
        </authorList>
    </citation>
    <scope>NUCLEOTIDE SEQUENCE</scope>
    <source>
        <strain evidence="2">Rsan-2018</strain>
    </source>
</reference>
<name>A0A9D4PN30_RHISA</name>
<reference evidence="2" key="2">
    <citation type="submission" date="2021-09" db="EMBL/GenBank/DDBJ databases">
        <authorList>
            <person name="Jia N."/>
            <person name="Wang J."/>
            <person name="Shi W."/>
            <person name="Du L."/>
            <person name="Sun Y."/>
            <person name="Zhan W."/>
            <person name="Jiang J."/>
            <person name="Wang Q."/>
            <person name="Zhang B."/>
            <person name="Ji P."/>
            <person name="Sakyi L.B."/>
            <person name="Cui X."/>
            <person name="Yuan T."/>
            <person name="Jiang B."/>
            <person name="Yang W."/>
            <person name="Lam T.T.-Y."/>
            <person name="Chang Q."/>
            <person name="Ding S."/>
            <person name="Wang X."/>
            <person name="Zhu J."/>
            <person name="Ruan X."/>
            <person name="Zhao L."/>
            <person name="Wei J."/>
            <person name="Que T."/>
            <person name="Du C."/>
            <person name="Cheng J."/>
            <person name="Dai P."/>
            <person name="Han X."/>
            <person name="Huang E."/>
            <person name="Gao Y."/>
            <person name="Liu J."/>
            <person name="Shao H."/>
            <person name="Ye R."/>
            <person name="Li L."/>
            <person name="Wei W."/>
            <person name="Wang X."/>
            <person name="Wang C."/>
            <person name="Huo Q."/>
            <person name="Li W."/>
            <person name="Guo W."/>
            <person name="Chen H."/>
            <person name="Chen S."/>
            <person name="Zhou L."/>
            <person name="Zhou L."/>
            <person name="Ni X."/>
            <person name="Tian J."/>
            <person name="Zhou Y."/>
            <person name="Sheng Y."/>
            <person name="Liu T."/>
            <person name="Pan Y."/>
            <person name="Xia L."/>
            <person name="Li J."/>
            <person name="Zhao F."/>
            <person name="Cao W."/>
        </authorList>
    </citation>
    <scope>NUCLEOTIDE SEQUENCE</scope>
    <source>
        <strain evidence="2">Rsan-2018</strain>
        <tissue evidence="2">Larvae</tissue>
    </source>
</reference>
<dbReference type="Pfam" id="PF00075">
    <property type="entry name" value="RNase_H"/>
    <property type="match status" value="1"/>
</dbReference>
<dbReference type="Gene3D" id="3.30.420.10">
    <property type="entry name" value="Ribonuclease H-like superfamily/Ribonuclease H"/>
    <property type="match status" value="1"/>
</dbReference>